<dbReference type="OrthoDB" id="41622at10239"/>
<keyword evidence="2" id="KW-1185">Reference proteome</keyword>
<reference evidence="1 2" key="1">
    <citation type="submission" date="2018-01" db="EMBL/GenBank/DDBJ databases">
        <authorList>
            <person name="Grinwald M.F."/>
            <person name="Tasoff P."/>
            <person name="Simpson K.F."/>
            <person name="Vasser A."/>
            <person name="Shaffer C.D."/>
            <person name="Weston-Hafer K.A."/>
            <person name="Russell D.A."/>
            <person name="Pope W.H."/>
            <person name="Jacobs-Sera D."/>
            <person name="Hendrix R.W."/>
            <person name="Hatfull G.F."/>
        </authorList>
    </citation>
    <scope>NUCLEOTIDE SEQUENCE [LARGE SCALE GENOMIC DNA]</scope>
</reference>
<dbReference type="Proteomes" id="UP000241925">
    <property type="component" value="Segment"/>
</dbReference>
<dbReference type="EMBL" id="MG757153">
    <property type="protein sequence ID" value="AVD99272.1"/>
    <property type="molecule type" value="Genomic_DNA"/>
</dbReference>
<gene>
    <name evidence="1" type="ORF">SEA_BILLNYE_70</name>
</gene>
<name>A0A2L1IVR1_9CAUD</name>
<sequence>MSKLYNSKAWLRKRYLVDKKTPQEIADECGVAMMTIYRKLQEQGLIKKR</sequence>
<protein>
    <submittedName>
        <fullName evidence="1">Helix-turn-helix DNA binding domain protein</fullName>
    </submittedName>
</protein>
<evidence type="ECO:0000313" key="1">
    <source>
        <dbReference type="EMBL" id="AVD99272.1"/>
    </source>
</evidence>
<organism evidence="1 2">
    <name type="scientific">Streptomyces phage BillNye</name>
    <dbReference type="NCBI Taxonomy" id="2079426"/>
    <lineage>
        <taxon>Viruses</taxon>
        <taxon>Duplodnaviria</taxon>
        <taxon>Heunggongvirae</taxon>
        <taxon>Uroviricota</taxon>
        <taxon>Caudoviricetes</taxon>
        <taxon>Stanwilliamsviridae</taxon>
        <taxon>Loccivirinae</taxon>
        <taxon>Wilnyevirus</taxon>
        <taxon>Wilnyevirus billnye</taxon>
    </lineage>
</organism>
<evidence type="ECO:0000313" key="2">
    <source>
        <dbReference type="Proteomes" id="UP000241925"/>
    </source>
</evidence>
<accession>A0A2L1IVR1</accession>
<proteinExistence type="predicted"/>